<proteinExistence type="predicted"/>
<sequence>MSESSGGTMQVMGTEIVPTGQRGHIENLETPFPLIESVPPMLAQDTFVQRMMPAFDEVLAPIISTLDCLDSYFDPTITPDDFLRYLSTWVNSHTENELSIPGLRHSVATAVAMSAWRGTPSSLQGRFFPYDLDNIVLEEGGGVTVSTTATDPATWPDAAPMVATVTITPSKDSPNSIDNIIQLIKDYSPAHLQLSVVVAS</sequence>
<reference evidence="1" key="1">
    <citation type="submission" date="2020-05" db="EMBL/GenBank/DDBJ databases">
        <authorList>
            <person name="Chiriac C."/>
            <person name="Salcher M."/>
            <person name="Ghai R."/>
            <person name="Kavagutti S V."/>
        </authorList>
    </citation>
    <scope>NUCLEOTIDE SEQUENCE</scope>
</reference>
<dbReference type="InterPro" id="IPR011748">
    <property type="entry name" value="Unchr_phage_tail-like"/>
</dbReference>
<dbReference type="NCBIfam" id="TIGR02242">
    <property type="entry name" value="tail_TIGR02242"/>
    <property type="match status" value="1"/>
</dbReference>
<name>A0A6J7AG95_9ZZZZ</name>
<dbReference type="AlphaFoldDB" id="A0A6J7AG95"/>
<dbReference type="EMBL" id="CAFABK010000041">
    <property type="protein sequence ID" value="CAB4831753.1"/>
    <property type="molecule type" value="Genomic_DNA"/>
</dbReference>
<accession>A0A6J7AG95</accession>
<protein>
    <submittedName>
        <fullName evidence="1">Unannotated protein</fullName>
    </submittedName>
</protein>
<organism evidence="1">
    <name type="scientific">freshwater metagenome</name>
    <dbReference type="NCBI Taxonomy" id="449393"/>
    <lineage>
        <taxon>unclassified sequences</taxon>
        <taxon>metagenomes</taxon>
        <taxon>ecological metagenomes</taxon>
    </lineage>
</organism>
<evidence type="ECO:0000313" key="1">
    <source>
        <dbReference type="EMBL" id="CAB4831753.1"/>
    </source>
</evidence>
<gene>
    <name evidence="1" type="ORF">UFOPK3204_01011</name>
</gene>